<dbReference type="GO" id="GO:0045214">
    <property type="term" value="P:sarcomere organization"/>
    <property type="evidence" value="ECO:0007669"/>
    <property type="project" value="TreeGrafter"/>
</dbReference>
<dbReference type="PANTHER" id="PTHR13817">
    <property type="entry name" value="TITIN"/>
    <property type="match status" value="1"/>
</dbReference>
<dbReference type="SMART" id="SM00408">
    <property type="entry name" value="IGc2"/>
    <property type="match status" value="5"/>
</dbReference>
<dbReference type="SMART" id="SM00060">
    <property type="entry name" value="FN3"/>
    <property type="match status" value="3"/>
</dbReference>
<reference evidence="11" key="2">
    <citation type="submission" date="2025-09" db="UniProtKB">
        <authorList>
            <consortium name="Ensembl"/>
        </authorList>
    </citation>
    <scope>IDENTIFICATION</scope>
</reference>
<dbReference type="InterPro" id="IPR036116">
    <property type="entry name" value="FN3_sf"/>
</dbReference>
<dbReference type="InterPro" id="IPR003961">
    <property type="entry name" value="FN3_dom"/>
</dbReference>
<evidence type="ECO:0000313" key="11">
    <source>
        <dbReference type="Ensembl" id="ENSCPRP00005019482.1"/>
    </source>
</evidence>
<keyword evidence="12" id="KW-1185">Reference proteome</keyword>
<dbReference type="FunFam" id="2.60.40.10:FF:000050">
    <property type="entry name" value="Titin isoform B"/>
    <property type="match status" value="1"/>
</dbReference>
<evidence type="ECO:0008006" key="13">
    <source>
        <dbReference type="Google" id="ProtNLM"/>
    </source>
</evidence>
<evidence type="ECO:0000256" key="5">
    <source>
        <dbReference type="ARBA" id="ARBA00022737"/>
    </source>
</evidence>
<dbReference type="InterPro" id="IPR013783">
    <property type="entry name" value="Ig-like_fold"/>
</dbReference>
<dbReference type="AlphaFoldDB" id="A0A7M4F6M8"/>
<feature type="domain" description="Ig-like" evidence="9">
    <location>
        <begin position="18"/>
        <end position="103"/>
    </location>
</feature>
<feature type="domain" description="Fibronectin type-III" evidence="10">
    <location>
        <begin position="559"/>
        <end position="644"/>
    </location>
</feature>
<evidence type="ECO:0000256" key="6">
    <source>
        <dbReference type="ARBA" id="ARBA00023157"/>
    </source>
</evidence>
<keyword evidence="4" id="KW-0963">Cytoplasm</keyword>
<dbReference type="FunFam" id="2.60.40.10:FF:001284">
    <property type="entry name" value="Myomesin 2"/>
    <property type="match status" value="1"/>
</dbReference>
<name>A0A7M4F6M8_CROPO</name>
<dbReference type="InterPro" id="IPR013098">
    <property type="entry name" value="Ig_I-set"/>
</dbReference>
<dbReference type="InterPro" id="IPR036179">
    <property type="entry name" value="Ig-like_dom_sf"/>
</dbReference>
<comment type="similarity">
    <text evidence="3">Belongs to the protein kinase superfamily. CAMK Ser/Thr protein kinase family.</text>
</comment>
<dbReference type="SMART" id="SM00409">
    <property type="entry name" value="IG"/>
    <property type="match status" value="5"/>
</dbReference>
<dbReference type="FunFam" id="2.60.40.10:FF:000056">
    <property type="entry name" value="twitchin isoform X4"/>
    <property type="match status" value="2"/>
</dbReference>
<dbReference type="InterPro" id="IPR003599">
    <property type="entry name" value="Ig_sub"/>
</dbReference>
<dbReference type="CDD" id="cd00063">
    <property type="entry name" value="FN3"/>
    <property type="match status" value="3"/>
</dbReference>
<feature type="domain" description="Ig-like" evidence="9">
    <location>
        <begin position="197"/>
        <end position="281"/>
    </location>
</feature>
<keyword evidence="6" id="KW-1015">Disulfide bond</keyword>
<organism evidence="11 12">
    <name type="scientific">Crocodylus porosus</name>
    <name type="common">Saltwater crocodile</name>
    <name type="synonym">Estuarine crocodile</name>
    <dbReference type="NCBI Taxonomy" id="8502"/>
    <lineage>
        <taxon>Eukaryota</taxon>
        <taxon>Metazoa</taxon>
        <taxon>Chordata</taxon>
        <taxon>Craniata</taxon>
        <taxon>Vertebrata</taxon>
        <taxon>Euteleostomi</taxon>
        <taxon>Archelosauria</taxon>
        <taxon>Archosauria</taxon>
        <taxon>Crocodylia</taxon>
        <taxon>Longirostres</taxon>
        <taxon>Crocodylidae</taxon>
        <taxon>Crocodylus</taxon>
    </lineage>
</organism>
<protein>
    <recommendedName>
        <fullName evidence="13">Titin</fullName>
    </recommendedName>
</protein>
<evidence type="ECO:0000256" key="7">
    <source>
        <dbReference type="ARBA" id="ARBA00023242"/>
    </source>
</evidence>
<comment type="subcellular location">
    <subcellularLocation>
        <location evidence="2">Cytoplasm</location>
    </subcellularLocation>
    <subcellularLocation>
        <location evidence="1">Nucleus</location>
    </subcellularLocation>
</comment>
<dbReference type="Gene3D" id="2.60.40.10">
    <property type="entry name" value="Immunoglobulins"/>
    <property type="match status" value="9"/>
</dbReference>
<dbReference type="Pfam" id="PF07679">
    <property type="entry name" value="I-set"/>
    <property type="match status" value="5"/>
</dbReference>
<dbReference type="FunFam" id="2.60.40.10:FF:001344">
    <property type="entry name" value="titin isoform X1"/>
    <property type="match status" value="1"/>
</dbReference>
<evidence type="ECO:0000256" key="2">
    <source>
        <dbReference type="ARBA" id="ARBA00004496"/>
    </source>
</evidence>
<reference evidence="11" key="1">
    <citation type="submission" date="2025-08" db="UniProtKB">
        <authorList>
            <consortium name="Ensembl"/>
        </authorList>
    </citation>
    <scope>IDENTIFICATION</scope>
</reference>
<dbReference type="PANTHER" id="PTHR13817:SF168">
    <property type="match status" value="1"/>
</dbReference>
<dbReference type="PROSITE" id="PS50853">
    <property type="entry name" value="FN3"/>
    <property type="match status" value="3"/>
</dbReference>
<feature type="domain" description="Fibronectin type-III" evidence="10">
    <location>
        <begin position="738"/>
        <end position="832"/>
    </location>
</feature>
<evidence type="ECO:0000256" key="4">
    <source>
        <dbReference type="ARBA" id="ARBA00022490"/>
    </source>
</evidence>
<dbReference type="PRINTS" id="PR00014">
    <property type="entry name" value="FNTYPEIII"/>
</dbReference>
<dbReference type="Proteomes" id="UP000594220">
    <property type="component" value="Unplaced"/>
</dbReference>
<keyword evidence="5" id="KW-0677">Repeat</keyword>
<accession>A0A7M4F6M8</accession>
<feature type="domain" description="Ig-like" evidence="9">
    <location>
        <begin position="840"/>
        <end position="930"/>
    </location>
</feature>
<dbReference type="PROSITE" id="PS50835">
    <property type="entry name" value="IG_LIKE"/>
    <property type="match status" value="4"/>
</dbReference>
<keyword evidence="7" id="KW-0539">Nucleus</keyword>
<dbReference type="GO" id="GO:0005634">
    <property type="term" value="C:nucleus"/>
    <property type="evidence" value="ECO:0007669"/>
    <property type="project" value="UniProtKB-SubCell"/>
</dbReference>
<dbReference type="GeneTree" id="ENSGT01110000267173"/>
<feature type="domain" description="Ig-like" evidence="9">
    <location>
        <begin position="107"/>
        <end position="182"/>
    </location>
</feature>
<keyword evidence="8" id="KW-0393">Immunoglobulin domain</keyword>
<dbReference type="InterPro" id="IPR003598">
    <property type="entry name" value="Ig_sub2"/>
</dbReference>
<dbReference type="SUPFAM" id="SSF49265">
    <property type="entry name" value="Fibronectin type III"/>
    <property type="match status" value="2"/>
</dbReference>
<dbReference type="FunFam" id="2.60.40.10:FF:000214">
    <property type="entry name" value="titin isoform X1"/>
    <property type="match status" value="2"/>
</dbReference>
<sequence length="931" mass="106169">MVVWNGQTETNVYAFLEPPVEFTKPLEDQTVEEEATAVLECEVSRENAKVKWFKNGEEIHKTKKYDIIAEGRVRKLIIHGCTLDDAKTYTCDAKDFKTSCFLNVEQEDLRIIEPLEDIETVEKKTVTFWCKVNRLNVTLKWTKNGEEVTFDKRILYKVDKYKHSLIIKNCGFIDEGEYTVTAGQDKSVAELIIAEAPADFIEHLQDQTVTEFDDAVFTCQLSKEKASVKWYRNGREIREGKKYQFEKDGNLHRLIIKDCRLDDECEYSCGVDDRKSRARLFVEGMYKFRQYLLPVLNAYEAPGTDVIFMAELNKDGVEVKWLRNNMIIVQGDKHQMMSEGKLHRLQVCEIRPRDQGEYRFIHPGSLGFPSTLQLKLSPLPPPPPRFIVPEPLKIRVPITGYPVPTATWSFGDKILEKGDRVKIQTTAAFAELVITPSERPDKGIYTLKLENPVSSVSGEINVNVIDKPGPPAAFDISEITNESCVLTWNPPRDDGGSKITNYVLERRAADSEIWHKLSSTIKETNFRKQEYSFRVRAVNKAGESEPSEPSDPVLFPPSPPRWLEVINITKNTADLKWTAPERDGGSPITNYIVEKRDVRRKGWQTVDTTSIVPDKEYVLRVRAVNAVGASEPSDISENVVAKDPDCNPTVDLKTRDIIVVKGEKLSIPVPYRAVPSPTITWHKDGGEYLEIRNPVIAEDPKRKIIFQYIIDSIYFKRFLYIFHLFICFCYDSTERPDPPVDLEVHNPTSKSATLTWKPPLYDGGSKIMGYIIEKLAKGEDKWERCNDYLVPLLTYTVKGLEEGKEYQFRARAENAAGISQTEHFSPIKIMHYSNFSAEPPNVELDVSVKNGIQILAGKTLRIPATVTGRPTPTIVWTLEEGTLEKDRVVIENIGTKSELIIQNALRKDHGRYVITATNESMETYNKRRIPV</sequence>
<dbReference type="InterPro" id="IPR007110">
    <property type="entry name" value="Ig-like_dom"/>
</dbReference>
<dbReference type="SUPFAM" id="SSF48726">
    <property type="entry name" value="Immunoglobulin"/>
    <property type="match status" value="7"/>
</dbReference>
<feature type="domain" description="Fibronectin type-III" evidence="10">
    <location>
        <begin position="470"/>
        <end position="558"/>
    </location>
</feature>
<evidence type="ECO:0000256" key="3">
    <source>
        <dbReference type="ARBA" id="ARBA00006692"/>
    </source>
</evidence>
<evidence type="ECO:0000256" key="1">
    <source>
        <dbReference type="ARBA" id="ARBA00004123"/>
    </source>
</evidence>
<proteinExistence type="inferred from homology"/>
<dbReference type="Pfam" id="PF00041">
    <property type="entry name" value="fn3"/>
    <property type="match status" value="3"/>
</dbReference>
<evidence type="ECO:0000256" key="8">
    <source>
        <dbReference type="ARBA" id="ARBA00023319"/>
    </source>
</evidence>
<evidence type="ECO:0000313" key="12">
    <source>
        <dbReference type="Proteomes" id="UP000594220"/>
    </source>
</evidence>
<dbReference type="Ensembl" id="ENSCPRT00005022791.1">
    <property type="protein sequence ID" value="ENSCPRP00005019482.1"/>
    <property type="gene ID" value="ENSCPRG00005013585.1"/>
</dbReference>
<dbReference type="InterPro" id="IPR050964">
    <property type="entry name" value="Striated_Muscle_Regulatory"/>
</dbReference>
<dbReference type="GO" id="GO:0031430">
    <property type="term" value="C:M band"/>
    <property type="evidence" value="ECO:0007669"/>
    <property type="project" value="TreeGrafter"/>
</dbReference>
<evidence type="ECO:0000259" key="10">
    <source>
        <dbReference type="PROSITE" id="PS50853"/>
    </source>
</evidence>
<dbReference type="FunFam" id="2.60.40.10:FF:000002">
    <property type="entry name" value="Titin a"/>
    <property type="match status" value="1"/>
</dbReference>
<evidence type="ECO:0000259" key="9">
    <source>
        <dbReference type="PROSITE" id="PS50835"/>
    </source>
</evidence>